<sequence>MTGDTFHAIKSSIRASNLVGFRNTMRSDQFQSLLQQHV</sequence>
<evidence type="ECO:0000313" key="1">
    <source>
        <dbReference type="EMBL" id="KAF7839169.1"/>
    </source>
</evidence>
<reference evidence="1" key="1">
    <citation type="submission" date="2020-09" db="EMBL/GenBank/DDBJ databases">
        <title>Genome-Enabled Discovery of Anthraquinone Biosynthesis in Senna tora.</title>
        <authorList>
            <person name="Kang S.-H."/>
            <person name="Pandey R.P."/>
            <person name="Lee C.-M."/>
            <person name="Sim J.-S."/>
            <person name="Jeong J.-T."/>
            <person name="Choi B.-S."/>
            <person name="Jung M."/>
            <person name="Ginzburg D."/>
            <person name="Zhao K."/>
            <person name="Won S.Y."/>
            <person name="Oh T.-J."/>
            <person name="Yu Y."/>
            <person name="Kim N.-H."/>
            <person name="Lee O.R."/>
            <person name="Lee T.-H."/>
            <person name="Bashyal P."/>
            <person name="Kim T.-S."/>
            <person name="Lee W.-H."/>
            <person name="Kawkins C."/>
            <person name="Kim C.-K."/>
            <person name="Kim J.S."/>
            <person name="Ahn B.O."/>
            <person name="Rhee S.Y."/>
            <person name="Sohng J.K."/>
        </authorList>
    </citation>
    <scope>NUCLEOTIDE SEQUENCE</scope>
    <source>
        <tissue evidence="1">Leaf</tissue>
    </source>
</reference>
<evidence type="ECO:0000313" key="2">
    <source>
        <dbReference type="Proteomes" id="UP000634136"/>
    </source>
</evidence>
<protein>
    <submittedName>
        <fullName evidence="1">Uncharacterized protein</fullName>
    </submittedName>
</protein>
<comment type="caution">
    <text evidence="1">The sequence shown here is derived from an EMBL/GenBank/DDBJ whole genome shotgun (WGS) entry which is preliminary data.</text>
</comment>
<accession>A0A834X6U2</accession>
<organism evidence="1 2">
    <name type="scientific">Senna tora</name>
    <dbReference type="NCBI Taxonomy" id="362788"/>
    <lineage>
        <taxon>Eukaryota</taxon>
        <taxon>Viridiplantae</taxon>
        <taxon>Streptophyta</taxon>
        <taxon>Embryophyta</taxon>
        <taxon>Tracheophyta</taxon>
        <taxon>Spermatophyta</taxon>
        <taxon>Magnoliopsida</taxon>
        <taxon>eudicotyledons</taxon>
        <taxon>Gunneridae</taxon>
        <taxon>Pentapetalae</taxon>
        <taxon>rosids</taxon>
        <taxon>fabids</taxon>
        <taxon>Fabales</taxon>
        <taxon>Fabaceae</taxon>
        <taxon>Caesalpinioideae</taxon>
        <taxon>Cassia clade</taxon>
        <taxon>Senna</taxon>
    </lineage>
</organism>
<dbReference type="EMBL" id="JAAIUW010000003">
    <property type="protein sequence ID" value="KAF7839169.1"/>
    <property type="molecule type" value="Genomic_DNA"/>
</dbReference>
<dbReference type="AlphaFoldDB" id="A0A834X6U2"/>
<dbReference type="Proteomes" id="UP000634136">
    <property type="component" value="Unassembled WGS sequence"/>
</dbReference>
<gene>
    <name evidence="1" type="ORF">G2W53_007651</name>
</gene>
<proteinExistence type="predicted"/>
<name>A0A834X6U2_9FABA</name>
<keyword evidence="2" id="KW-1185">Reference proteome</keyword>